<proteinExistence type="inferred from homology"/>
<dbReference type="AlphaFoldDB" id="A0A402CI57"/>
<protein>
    <submittedName>
        <fullName evidence="6">Nitrilotriacetate monooxygenase component B</fullName>
    </submittedName>
</protein>
<dbReference type="Gene3D" id="2.30.110.10">
    <property type="entry name" value="Electron Transport, Fmn-binding Protein, Chain A"/>
    <property type="match status" value="1"/>
</dbReference>
<feature type="domain" description="Flavin reductase like" evidence="5">
    <location>
        <begin position="23"/>
        <end position="171"/>
    </location>
</feature>
<keyword evidence="2" id="KW-0285">Flavoprotein</keyword>
<dbReference type="PANTHER" id="PTHR33798">
    <property type="entry name" value="FLAVOPROTEIN OXYGENASE"/>
    <property type="match status" value="1"/>
</dbReference>
<keyword evidence="7" id="KW-1185">Reference proteome</keyword>
<keyword evidence="6" id="KW-0560">Oxidoreductase</keyword>
<evidence type="ECO:0000256" key="1">
    <source>
        <dbReference type="ARBA" id="ARBA00001917"/>
    </source>
</evidence>
<dbReference type="EMBL" id="BHYM01000069">
    <property type="protein sequence ID" value="GCE43268.1"/>
    <property type="molecule type" value="Genomic_DNA"/>
</dbReference>
<evidence type="ECO:0000313" key="6">
    <source>
        <dbReference type="EMBL" id="GCE43268.1"/>
    </source>
</evidence>
<dbReference type="PANTHER" id="PTHR33798:SF5">
    <property type="entry name" value="FLAVIN REDUCTASE LIKE DOMAIN-CONTAINING PROTEIN"/>
    <property type="match status" value="1"/>
</dbReference>
<evidence type="ECO:0000259" key="5">
    <source>
        <dbReference type="SMART" id="SM00903"/>
    </source>
</evidence>
<name>A0A402CI57_RHOWR</name>
<dbReference type="Pfam" id="PF01613">
    <property type="entry name" value="Flavin_Reduct"/>
    <property type="match status" value="1"/>
</dbReference>
<comment type="similarity">
    <text evidence="4">Belongs to the flavoredoxin family.</text>
</comment>
<dbReference type="Proteomes" id="UP000287519">
    <property type="component" value="Unassembled WGS sequence"/>
</dbReference>
<evidence type="ECO:0000256" key="2">
    <source>
        <dbReference type="ARBA" id="ARBA00022630"/>
    </source>
</evidence>
<evidence type="ECO:0000256" key="4">
    <source>
        <dbReference type="ARBA" id="ARBA00038054"/>
    </source>
</evidence>
<sequence length="200" mass="21516">MDMRTVFDPAELPPRRIYQVLTASVVPRPIAWVSTVSADGVANLAPYSFFSVSSTQPPVVQFTSVTRKDSLRNIEATGEFVINLATELLVAAVNASSATYDSDVDEFAALGIETEPSERVRPVRVAGSPVAIECTLHGVTPVGDSFVVMGDVVTIAVRSEALADDGLPDFAELAPLSRLGRNEWGLPPKVVMLDRPHRPE</sequence>
<reference evidence="6 7" key="1">
    <citation type="submission" date="2018-11" db="EMBL/GenBank/DDBJ databases">
        <title>Microbial catabolism of amino acid.</title>
        <authorList>
            <person name="Hibi M."/>
            <person name="Ogawa J."/>
        </authorList>
    </citation>
    <scope>NUCLEOTIDE SEQUENCE [LARGE SCALE GENOMIC DNA]</scope>
    <source>
        <strain evidence="6 7">C31-06</strain>
    </source>
</reference>
<dbReference type="GO" id="GO:0004497">
    <property type="term" value="F:monooxygenase activity"/>
    <property type="evidence" value="ECO:0007669"/>
    <property type="project" value="UniProtKB-KW"/>
</dbReference>
<dbReference type="SUPFAM" id="SSF50475">
    <property type="entry name" value="FMN-binding split barrel"/>
    <property type="match status" value="1"/>
</dbReference>
<dbReference type="GO" id="GO:0010181">
    <property type="term" value="F:FMN binding"/>
    <property type="evidence" value="ECO:0007669"/>
    <property type="project" value="InterPro"/>
</dbReference>
<keyword evidence="3" id="KW-0288">FMN</keyword>
<dbReference type="SMART" id="SM00903">
    <property type="entry name" value="Flavin_Reduct"/>
    <property type="match status" value="1"/>
</dbReference>
<keyword evidence="6" id="KW-0503">Monooxygenase</keyword>
<dbReference type="InterPro" id="IPR002563">
    <property type="entry name" value="Flavin_Rdtase-like_dom"/>
</dbReference>
<organism evidence="6 7">
    <name type="scientific">Rhodococcus wratislaviensis</name>
    <name type="common">Tsukamurella wratislaviensis</name>
    <dbReference type="NCBI Taxonomy" id="44752"/>
    <lineage>
        <taxon>Bacteria</taxon>
        <taxon>Bacillati</taxon>
        <taxon>Actinomycetota</taxon>
        <taxon>Actinomycetes</taxon>
        <taxon>Mycobacteriales</taxon>
        <taxon>Nocardiaceae</taxon>
        <taxon>Rhodococcus</taxon>
    </lineage>
</organism>
<dbReference type="InterPro" id="IPR012349">
    <property type="entry name" value="Split_barrel_FMN-bd"/>
</dbReference>
<accession>A0A402CI57</accession>
<comment type="caution">
    <text evidence="6">The sequence shown here is derived from an EMBL/GenBank/DDBJ whole genome shotgun (WGS) entry which is preliminary data.</text>
</comment>
<evidence type="ECO:0000313" key="7">
    <source>
        <dbReference type="Proteomes" id="UP000287519"/>
    </source>
</evidence>
<evidence type="ECO:0000256" key="3">
    <source>
        <dbReference type="ARBA" id="ARBA00022643"/>
    </source>
</evidence>
<dbReference type="GO" id="GO:0016646">
    <property type="term" value="F:oxidoreductase activity, acting on the CH-NH group of donors, NAD or NADP as acceptor"/>
    <property type="evidence" value="ECO:0007669"/>
    <property type="project" value="UniProtKB-ARBA"/>
</dbReference>
<comment type="cofactor">
    <cofactor evidence="1">
        <name>FMN</name>
        <dbReference type="ChEBI" id="CHEBI:58210"/>
    </cofactor>
</comment>
<gene>
    <name evidence="6" type="ORF">Rhow_007397</name>
</gene>